<dbReference type="EMBL" id="VHLG01000011">
    <property type="protein sequence ID" value="TPW28920.1"/>
    <property type="molecule type" value="Genomic_DNA"/>
</dbReference>
<protein>
    <submittedName>
        <fullName evidence="1">Uncharacterized protein</fullName>
    </submittedName>
</protein>
<comment type="caution">
    <text evidence="1">The sequence shown here is derived from an EMBL/GenBank/DDBJ whole genome shotgun (WGS) entry which is preliminary data.</text>
</comment>
<proteinExistence type="predicted"/>
<organism evidence="1 2">
    <name type="scientific">Martelella alba</name>
    <dbReference type="NCBI Taxonomy" id="2590451"/>
    <lineage>
        <taxon>Bacteria</taxon>
        <taxon>Pseudomonadati</taxon>
        <taxon>Pseudomonadota</taxon>
        <taxon>Alphaproteobacteria</taxon>
        <taxon>Hyphomicrobiales</taxon>
        <taxon>Aurantimonadaceae</taxon>
        <taxon>Martelella</taxon>
    </lineage>
</organism>
<dbReference type="AlphaFoldDB" id="A0A506U4Z1"/>
<reference evidence="1 2" key="1">
    <citation type="submission" date="2019-06" db="EMBL/GenBank/DDBJ databases">
        <authorList>
            <person name="Li M."/>
        </authorList>
    </citation>
    <scope>NUCLEOTIDE SEQUENCE [LARGE SCALE GENOMIC DNA]</scope>
    <source>
        <strain evidence="1 2">BGMRC2036</strain>
    </source>
</reference>
<gene>
    <name evidence="1" type="ORF">FJU08_16500</name>
</gene>
<keyword evidence="2" id="KW-1185">Reference proteome</keyword>
<dbReference type="RefSeq" id="WP_141150118.1">
    <property type="nucleotide sequence ID" value="NZ_VHLG01000011.1"/>
</dbReference>
<name>A0A506U4Z1_9HYPH</name>
<evidence type="ECO:0000313" key="2">
    <source>
        <dbReference type="Proteomes" id="UP000318801"/>
    </source>
</evidence>
<accession>A0A506U4Z1</accession>
<evidence type="ECO:0000313" key="1">
    <source>
        <dbReference type="EMBL" id="TPW28920.1"/>
    </source>
</evidence>
<sequence>MNLLRAMNTTLAMGGKRRAIERRRDSRITDFAADTWQQVCELDAVGFADGVFGLTAVLQPDDMEGHGLLREALRSNRILHFRISLPRQNGRALRYFNARVTAVARVPNDNGIGERMRFLLALASNVVADPDEEPRP</sequence>
<dbReference type="Proteomes" id="UP000318801">
    <property type="component" value="Unassembled WGS sequence"/>
</dbReference>